<dbReference type="Pfam" id="PF03932">
    <property type="entry name" value="CutC"/>
    <property type="match status" value="1"/>
</dbReference>
<keyword evidence="4" id="KW-1185">Reference proteome</keyword>
<accession>A0ABR7V8M2</accession>
<keyword evidence="2" id="KW-0963">Cytoplasm</keyword>
<organism evidence="3 4">
    <name type="scientific">Maribacter arenosus</name>
    <dbReference type="NCBI Taxonomy" id="1854708"/>
    <lineage>
        <taxon>Bacteria</taxon>
        <taxon>Pseudomonadati</taxon>
        <taxon>Bacteroidota</taxon>
        <taxon>Flavobacteriia</taxon>
        <taxon>Flavobacteriales</taxon>
        <taxon>Flavobacteriaceae</taxon>
        <taxon>Maribacter</taxon>
    </lineage>
</organism>
<comment type="similarity">
    <text evidence="1 2">Belongs to the CutC family.</text>
</comment>
<dbReference type="HAMAP" id="MF_00795">
    <property type="entry name" value="CutC"/>
    <property type="match status" value="1"/>
</dbReference>
<dbReference type="Gene3D" id="3.20.20.380">
    <property type="entry name" value="Copper homeostasis (CutC) domain"/>
    <property type="match status" value="1"/>
</dbReference>
<dbReference type="Proteomes" id="UP000598350">
    <property type="component" value="Unassembled WGS sequence"/>
</dbReference>
<evidence type="ECO:0000313" key="3">
    <source>
        <dbReference type="EMBL" id="MBD0850025.1"/>
    </source>
</evidence>
<dbReference type="PANTHER" id="PTHR12598">
    <property type="entry name" value="COPPER HOMEOSTASIS PROTEIN CUTC"/>
    <property type="match status" value="1"/>
</dbReference>
<dbReference type="EMBL" id="JABTCG010000002">
    <property type="protein sequence ID" value="MBD0850025.1"/>
    <property type="molecule type" value="Genomic_DNA"/>
</dbReference>
<name>A0ABR7V8M2_9FLAO</name>
<dbReference type="InterPro" id="IPR005627">
    <property type="entry name" value="CutC-like"/>
</dbReference>
<dbReference type="PANTHER" id="PTHR12598:SF0">
    <property type="entry name" value="COPPER HOMEOSTASIS PROTEIN CUTC HOMOLOG"/>
    <property type="match status" value="1"/>
</dbReference>
<sequence length="240" mass="26074">MLVEVCANSLQSALNAEKCGADRIELCSELAVGGITPSYGLLKAIKGQINIPVHVLIRPRSGDFSYTDGEFDIMLMNIALCVKMGFDGIVSGVLNTDLTLDVERTKKLVDASGDLKFTFHRAFDWVLNPTETLKQLEDLGVDYILSSGQKKSALEGIGLLSELNRQASSCIIMPGSGVTADNVHQFKIGGFLAVHLSGTVYEKRLNATPHISMNTPSFLRDEGVFVSNVDVLRKVVKEVK</sequence>
<comment type="caution">
    <text evidence="2">Once thought to be involved in copper homeostasis, experiments in E.coli have shown this is not the case.</text>
</comment>
<dbReference type="SUPFAM" id="SSF110395">
    <property type="entry name" value="CutC-like"/>
    <property type="match status" value="1"/>
</dbReference>
<dbReference type="InterPro" id="IPR036822">
    <property type="entry name" value="CutC-like_dom_sf"/>
</dbReference>
<evidence type="ECO:0000256" key="2">
    <source>
        <dbReference type="HAMAP-Rule" id="MF_00795"/>
    </source>
</evidence>
<gene>
    <name evidence="2" type="primary">cutC</name>
    <name evidence="3" type="ORF">HPE63_05030</name>
</gene>
<dbReference type="RefSeq" id="WP_188313172.1">
    <property type="nucleotide sequence ID" value="NZ_JABTCG010000002.1"/>
</dbReference>
<evidence type="ECO:0000256" key="1">
    <source>
        <dbReference type="ARBA" id="ARBA00007768"/>
    </source>
</evidence>
<reference evidence="3 4" key="1">
    <citation type="submission" date="2020-05" db="EMBL/GenBank/DDBJ databases">
        <title>The draft genome sequence of Maribacter arenosus CAU 1321.</title>
        <authorList>
            <person name="Mu L."/>
        </authorList>
    </citation>
    <scope>NUCLEOTIDE SEQUENCE [LARGE SCALE GENOMIC DNA]</scope>
    <source>
        <strain evidence="3 4">CAU 1321</strain>
    </source>
</reference>
<evidence type="ECO:0000313" key="4">
    <source>
        <dbReference type="Proteomes" id="UP000598350"/>
    </source>
</evidence>
<comment type="subcellular location">
    <subcellularLocation>
        <location evidence="2">Cytoplasm</location>
    </subcellularLocation>
</comment>
<comment type="caution">
    <text evidence="3">The sequence shown here is derived from an EMBL/GenBank/DDBJ whole genome shotgun (WGS) entry which is preliminary data.</text>
</comment>
<proteinExistence type="inferred from homology"/>
<protein>
    <recommendedName>
        <fullName evidence="2">PF03932 family protein CutC</fullName>
    </recommendedName>
</protein>